<feature type="transmembrane region" description="Helical" evidence="7">
    <location>
        <begin position="85"/>
        <end position="105"/>
    </location>
</feature>
<comment type="similarity">
    <text evidence="6">Belongs to the major facilitator superfamily. Spinster (TC 2.A.1.49) family.</text>
</comment>
<dbReference type="InterPro" id="IPR020846">
    <property type="entry name" value="MFS_dom"/>
</dbReference>
<feature type="transmembrane region" description="Helical" evidence="7">
    <location>
        <begin position="147"/>
        <end position="167"/>
    </location>
</feature>
<feature type="transmembrane region" description="Helical" evidence="7">
    <location>
        <begin position="239"/>
        <end position="261"/>
    </location>
</feature>
<keyword evidence="4 7" id="KW-1133">Transmembrane helix</keyword>
<organism evidence="9 10">
    <name type="scientific">Aphanomyces invadans</name>
    <dbReference type="NCBI Taxonomy" id="157072"/>
    <lineage>
        <taxon>Eukaryota</taxon>
        <taxon>Sar</taxon>
        <taxon>Stramenopiles</taxon>
        <taxon>Oomycota</taxon>
        <taxon>Saprolegniomycetes</taxon>
        <taxon>Saprolegniales</taxon>
        <taxon>Verrucalvaceae</taxon>
        <taxon>Aphanomyces</taxon>
    </lineage>
</organism>
<comment type="caution">
    <text evidence="9">The sequence shown here is derived from an EMBL/GenBank/DDBJ whole genome shotgun (WGS) entry which is preliminary data.</text>
</comment>
<dbReference type="VEuPathDB" id="FungiDB:H310_12788"/>
<dbReference type="Pfam" id="PF07690">
    <property type="entry name" value="MFS_1"/>
    <property type="match status" value="1"/>
</dbReference>
<evidence type="ECO:0000256" key="5">
    <source>
        <dbReference type="ARBA" id="ARBA00023136"/>
    </source>
</evidence>
<reference evidence="9 10" key="1">
    <citation type="submission" date="2018-08" db="EMBL/GenBank/DDBJ databases">
        <title>Aphanomyces genome sequencing and annotation.</title>
        <authorList>
            <person name="Minardi D."/>
            <person name="Oidtmann B."/>
            <person name="Van Der Giezen M."/>
            <person name="Studholme D.J."/>
        </authorList>
    </citation>
    <scope>NUCLEOTIDE SEQUENCE [LARGE SCALE GENOMIC DNA]</scope>
    <source>
        <strain evidence="9 10">NJM0002</strain>
    </source>
</reference>
<dbReference type="Proteomes" id="UP000285060">
    <property type="component" value="Unassembled WGS sequence"/>
</dbReference>
<dbReference type="InterPro" id="IPR036259">
    <property type="entry name" value="MFS_trans_sf"/>
</dbReference>
<keyword evidence="2" id="KW-0813">Transport</keyword>
<feature type="transmembrane region" description="Helical" evidence="7">
    <location>
        <begin position="6"/>
        <end position="22"/>
    </location>
</feature>
<evidence type="ECO:0000259" key="8">
    <source>
        <dbReference type="PROSITE" id="PS50850"/>
    </source>
</evidence>
<keyword evidence="10" id="KW-1185">Reference proteome</keyword>
<comment type="subcellular location">
    <subcellularLocation>
        <location evidence="1">Membrane</location>
        <topology evidence="1">Multi-pass membrane protein</topology>
    </subcellularLocation>
</comment>
<evidence type="ECO:0000313" key="9">
    <source>
        <dbReference type="EMBL" id="RHY30208.1"/>
    </source>
</evidence>
<dbReference type="SUPFAM" id="SSF103473">
    <property type="entry name" value="MFS general substrate transporter"/>
    <property type="match status" value="1"/>
</dbReference>
<feature type="domain" description="Major facilitator superfamily (MFS) profile" evidence="8">
    <location>
        <begin position="9"/>
        <end position="452"/>
    </location>
</feature>
<feature type="transmembrane region" description="Helical" evidence="7">
    <location>
        <begin position="426"/>
        <end position="446"/>
    </location>
</feature>
<feature type="transmembrane region" description="Helical" evidence="7">
    <location>
        <begin position="267"/>
        <end position="289"/>
    </location>
</feature>
<evidence type="ECO:0000313" key="10">
    <source>
        <dbReference type="Proteomes" id="UP000285060"/>
    </source>
</evidence>
<dbReference type="PANTHER" id="PTHR23505">
    <property type="entry name" value="SPINSTER"/>
    <property type="match status" value="1"/>
</dbReference>
<dbReference type="PROSITE" id="PS50850">
    <property type="entry name" value="MFS"/>
    <property type="match status" value="1"/>
</dbReference>
<dbReference type="GO" id="GO:0016020">
    <property type="term" value="C:membrane"/>
    <property type="evidence" value="ECO:0007669"/>
    <property type="project" value="UniProtKB-SubCell"/>
</dbReference>
<evidence type="ECO:0000256" key="6">
    <source>
        <dbReference type="ARBA" id="ARBA00024338"/>
    </source>
</evidence>
<feature type="transmembrane region" description="Helical" evidence="7">
    <location>
        <begin position="179"/>
        <end position="199"/>
    </location>
</feature>
<dbReference type="InterPro" id="IPR011701">
    <property type="entry name" value="MFS"/>
</dbReference>
<evidence type="ECO:0000256" key="1">
    <source>
        <dbReference type="ARBA" id="ARBA00004141"/>
    </source>
</evidence>
<name>A0A418AXD8_9STRA</name>
<feature type="transmembrane region" description="Helical" evidence="7">
    <location>
        <begin position="57"/>
        <end position="78"/>
    </location>
</feature>
<dbReference type="InterPro" id="IPR044770">
    <property type="entry name" value="MFS_spinster-like"/>
</dbReference>
<evidence type="ECO:0000256" key="4">
    <source>
        <dbReference type="ARBA" id="ARBA00022989"/>
    </source>
</evidence>
<dbReference type="AlphaFoldDB" id="A0A418AXD8"/>
<evidence type="ECO:0000256" key="3">
    <source>
        <dbReference type="ARBA" id="ARBA00022692"/>
    </source>
</evidence>
<accession>A0A418AXD8</accession>
<evidence type="ECO:0000256" key="7">
    <source>
        <dbReference type="SAM" id="Phobius"/>
    </source>
</evidence>
<proteinExistence type="inferred from homology"/>
<dbReference type="Gene3D" id="1.20.1250.20">
    <property type="entry name" value="MFS general substrate transporter like domains"/>
    <property type="match status" value="1"/>
</dbReference>
<feature type="transmembrane region" description="Helical" evidence="7">
    <location>
        <begin position="334"/>
        <end position="362"/>
    </location>
</feature>
<keyword evidence="3 7" id="KW-0812">Transmembrane</keyword>
<dbReference type="PANTHER" id="PTHR23505:SF79">
    <property type="entry name" value="PROTEIN SPINSTER"/>
    <property type="match status" value="1"/>
</dbReference>
<gene>
    <name evidence="9" type="ORF">DYB32_004533</name>
</gene>
<feature type="transmembrane region" description="Helical" evidence="7">
    <location>
        <begin position="310"/>
        <end position="328"/>
    </location>
</feature>
<dbReference type="EMBL" id="QUSY01000344">
    <property type="protein sequence ID" value="RHY30208.1"/>
    <property type="molecule type" value="Genomic_DNA"/>
</dbReference>
<protein>
    <recommendedName>
        <fullName evidence="8">Major facilitator superfamily (MFS) profile domain-containing protein</fullName>
    </recommendedName>
</protein>
<dbReference type="GO" id="GO:0022857">
    <property type="term" value="F:transmembrane transporter activity"/>
    <property type="evidence" value="ECO:0007669"/>
    <property type="project" value="InterPro"/>
</dbReference>
<evidence type="ECO:0000256" key="2">
    <source>
        <dbReference type="ARBA" id="ARBA00022448"/>
    </source>
</evidence>
<keyword evidence="5 7" id="KW-0472">Membrane</keyword>
<sequence>MKLPNAGSIFFLLCLINLLNYIDRGIIPGSPIQFQSFITSCIMGIPDMSLAHENMYLGLLVSAFIAGYSIFSIPFGYWAIHCRPFLLISVGLSIWILAMLLCGLADPAHSLVLLFVGRILSGIGESSFQAIVPSFIEDFAPASKRTLWLGIFYCGITIGTATGYFYSALFAKSSLRWPWAYYAEGLAMLPLVLICAFCIPAKFDLPSGHQHMEPVSFAKELGGTLKNPLFMIMSLGSSAYVFSISGLAAFGPSLLIGLGLFEESSAAMVFGGIIVVAGTIGTLMGGFLLDRSCTTANNDLFRLGMATRQALGFLSIGTATLLVSWVCLDQDLNMVSMVLLAVALTFLFGCVPASIVALLLSVEKRKRGLALGINTMMSHLLGDVPSPVVLGMFKDYHAPQCRTIPNDVVLHPDCANDRRGLKLTLLFPYAWLLWGIVLAGVGVCLAKKRRLPDVPARPVILSGEDAAAQANDPIDMSKPEEATDCWDDVVAASSSSTIVL</sequence>
<dbReference type="CDD" id="cd17328">
    <property type="entry name" value="MFS_spinster_like"/>
    <property type="match status" value="1"/>
</dbReference>